<accession>A0ABQ9C2G9</accession>
<evidence type="ECO:0000256" key="2">
    <source>
        <dbReference type="ARBA" id="ARBA00022676"/>
    </source>
</evidence>
<keyword evidence="4" id="KW-0294">Fucose metabolism</keyword>
<keyword evidence="3" id="KW-0808">Transferase</keyword>
<comment type="similarity">
    <text evidence="1">Belongs to the glycosyltransferase GT106 family.</text>
</comment>
<gene>
    <name evidence="7" type="ORF">OIU77_026209</name>
</gene>
<dbReference type="PANTHER" id="PTHR31818">
    <property type="entry name" value="O-FUCOSYLTRANSFERASE 16"/>
    <property type="match status" value="1"/>
</dbReference>
<keyword evidence="5" id="KW-0119">Carbohydrate metabolism</keyword>
<evidence type="ECO:0000256" key="4">
    <source>
        <dbReference type="ARBA" id="ARBA00023253"/>
    </source>
</evidence>
<keyword evidence="2" id="KW-0328">Glycosyltransferase</keyword>
<dbReference type="PANTHER" id="PTHR31818:SF1">
    <property type="entry name" value="O-FUCOSYLTRANSFERASE 16"/>
    <property type="match status" value="1"/>
</dbReference>
<dbReference type="Pfam" id="PF10250">
    <property type="entry name" value="O-FucT"/>
    <property type="match status" value="1"/>
</dbReference>
<protein>
    <recommendedName>
        <fullName evidence="6">O-fucosyltransferase family protein</fullName>
    </recommendedName>
</protein>
<evidence type="ECO:0000313" key="8">
    <source>
        <dbReference type="Proteomes" id="UP001141253"/>
    </source>
</evidence>
<reference evidence="7" key="1">
    <citation type="submission" date="2022-10" db="EMBL/GenBank/DDBJ databases">
        <authorList>
            <person name="Hyden B.L."/>
            <person name="Feng K."/>
            <person name="Yates T."/>
            <person name="Jawdy S."/>
            <person name="Smart L.B."/>
            <person name="Muchero W."/>
        </authorList>
    </citation>
    <scope>NUCLEOTIDE SEQUENCE</scope>
    <source>
        <tissue evidence="7">Shoot tip</tissue>
    </source>
</reference>
<reference evidence="7" key="2">
    <citation type="journal article" date="2023" name="Int. J. Mol. Sci.">
        <title>De Novo Assembly and Annotation of 11 Diverse Shrub Willow (Salix) Genomes Reveals Novel Gene Organization in Sex-Linked Regions.</title>
        <authorList>
            <person name="Hyden B."/>
            <person name="Feng K."/>
            <person name="Yates T.B."/>
            <person name="Jawdy S."/>
            <person name="Cereghino C."/>
            <person name="Smart L.B."/>
            <person name="Muchero W."/>
        </authorList>
    </citation>
    <scope>NUCLEOTIDE SEQUENCE</scope>
    <source>
        <tissue evidence="7">Shoot tip</tissue>
    </source>
</reference>
<dbReference type="Proteomes" id="UP001141253">
    <property type="component" value="Chromosome 2"/>
</dbReference>
<keyword evidence="8" id="KW-1185">Reference proteome</keyword>
<comment type="caution">
    <text evidence="7">The sequence shown here is derived from an EMBL/GenBank/DDBJ whole genome shotgun (WGS) entry which is preliminary data.</text>
</comment>
<organism evidence="7 8">
    <name type="scientific">Salix suchowensis</name>
    <dbReference type="NCBI Taxonomy" id="1278906"/>
    <lineage>
        <taxon>Eukaryota</taxon>
        <taxon>Viridiplantae</taxon>
        <taxon>Streptophyta</taxon>
        <taxon>Embryophyta</taxon>
        <taxon>Tracheophyta</taxon>
        <taxon>Spermatophyta</taxon>
        <taxon>Magnoliopsida</taxon>
        <taxon>eudicotyledons</taxon>
        <taxon>Gunneridae</taxon>
        <taxon>Pentapetalae</taxon>
        <taxon>rosids</taxon>
        <taxon>fabids</taxon>
        <taxon>Malpighiales</taxon>
        <taxon>Salicaceae</taxon>
        <taxon>Saliceae</taxon>
        <taxon>Salix</taxon>
    </lineage>
</organism>
<proteinExistence type="inferred from homology"/>
<sequence length="212" mass="24670">MVLLKIRLENLFFTYRKKEGRIVIFGAREARNTTMDAVMLASSLQITDAVVAARILNATLVVPRLDQKSFWKDSSDFSEIFDVDWYISSLSKDVKIIKSLPKRGGKTWIPRSMRVPRKCSERCYQNRILPVLLKRHAIQLTKFDYRVANRLDTQLQKLRCRVNYHALKFTDSILQMGGKLVHRMRMKSKHFIALHLRYSNSFSAKTGCISNN</sequence>
<evidence type="ECO:0000313" key="7">
    <source>
        <dbReference type="EMBL" id="KAJ6392399.1"/>
    </source>
</evidence>
<evidence type="ECO:0000256" key="6">
    <source>
        <dbReference type="ARBA" id="ARBA00030350"/>
    </source>
</evidence>
<dbReference type="InterPro" id="IPR019378">
    <property type="entry name" value="GDP-Fuc_O-FucTrfase"/>
</dbReference>
<name>A0ABQ9C2G9_9ROSI</name>
<evidence type="ECO:0000256" key="3">
    <source>
        <dbReference type="ARBA" id="ARBA00022679"/>
    </source>
</evidence>
<evidence type="ECO:0000256" key="1">
    <source>
        <dbReference type="ARBA" id="ARBA00007737"/>
    </source>
</evidence>
<dbReference type="EMBL" id="JAPFFI010000006">
    <property type="protein sequence ID" value="KAJ6392399.1"/>
    <property type="molecule type" value="Genomic_DNA"/>
</dbReference>
<evidence type="ECO:0000256" key="5">
    <source>
        <dbReference type="ARBA" id="ARBA00023277"/>
    </source>
</evidence>